<feature type="transmembrane region" description="Helical" evidence="4">
    <location>
        <begin position="55"/>
        <end position="75"/>
    </location>
</feature>
<name>A0A1B8HLE6_9GAMM</name>
<feature type="transmembrane region" description="Helical" evidence="4">
    <location>
        <begin position="266"/>
        <end position="286"/>
    </location>
</feature>
<organism evidence="6 7">
    <name type="scientific">Morganella psychrotolerans</name>
    <dbReference type="NCBI Taxonomy" id="368603"/>
    <lineage>
        <taxon>Bacteria</taxon>
        <taxon>Pseudomonadati</taxon>
        <taxon>Pseudomonadota</taxon>
        <taxon>Gammaproteobacteria</taxon>
        <taxon>Enterobacterales</taxon>
        <taxon>Morganellaceae</taxon>
        <taxon>Morganella</taxon>
    </lineage>
</organism>
<evidence type="ECO:0000313" key="6">
    <source>
        <dbReference type="EMBL" id="OBU10164.1"/>
    </source>
</evidence>
<feature type="transmembrane region" description="Helical" evidence="4">
    <location>
        <begin position="231"/>
        <end position="254"/>
    </location>
</feature>
<gene>
    <name evidence="6" type="ORF">AYY18_18800</name>
</gene>
<feature type="transmembrane region" description="Helical" evidence="4">
    <location>
        <begin position="383"/>
        <end position="404"/>
    </location>
</feature>
<dbReference type="EMBL" id="LZEY01000016">
    <property type="protein sequence ID" value="OBU10164.1"/>
    <property type="molecule type" value="Genomic_DNA"/>
</dbReference>
<feature type="transmembrane region" description="Helical" evidence="4">
    <location>
        <begin position="356"/>
        <end position="377"/>
    </location>
</feature>
<dbReference type="AlphaFoldDB" id="A0A1B8HLE6"/>
<dbReference type="GO" id="GO:0022857">
    <property type="term" value="F:transmembrane transporter activity"/>
    <property type="evidence" value="ECO:0007669"/>
    <property type="project" value="InterPro"/>
</dbReference>
<proteinExistence type="predicted"/>
<dbReference type="Proteomes" id="UP000092377">
    <property type="component" value="Unassembled WGS sequence"/>
</dbReference>
<feature type="transmembrane region" description="Helical" evidence="4">
    <location>
        <begin position="12"/>
        <end position="35"/>
    </location>
</feature>
<feature type="transmembrane region" description="Helical" evidence="4">
    <location>
        <begin position="298"/>
        <end position="316"/>
    </location>
</feature>
<reference evidence="7" key="1">
    <citation type="submission" date="2016-06" db="EMBL/GenBank/DDBJ databases">
        <authorList>
            <person name="Butler K."/>
        </authorList>
    </citation>
    <scope>NUCLEOTIDE SEQUENCE [LARGE SCALE GENOMIC DNA]</scope>
    <source>
        <strain evidence="7">GCSL-Mp20</strain>
    </source>
</reference>
<accession>A0A1B8HLE6</accession>
<dbReference type="SUPFAM" id="SSF103473">
    <property type="entry name" value="MFS general substrate transporter"/>
    <property type="match status" value="1"/>
</dbReference>
<evidence type="ECO:0000313" key="7">
    <source>
        <dbReference type="Proteomes" id="UP000092377"/>
    </source>
</evidence>
<feature type="transmembrane region" description="Helical" evidence="4">
    <location>
        <begin position="171"/>
        <end position="191"/>
    </location>
</feature>
<dbReference type="Gene3D" id="1.20.1250.20">
    <property type="entry name" value="MFS general substrate transporter like domains"/>
    <property type="match status" value="2"/>
</dbReference>
<feature type="transmembrane region" description="Helical" evidence="4">
    <location>
        <begin position="82"/>
        <end position="101"/>
    </location>
</feature>
<comment type="caution">
    <text evidence="6">The sequence shown here is derived from an EMBL/GenBank/DDBJ whole genome shotgun (WGS) entry which is preliminary data.</text>
</comment>
<feature type="transmembrane region" description="Helical" evidence="4">
    <location>
        <begin position="322"/>
        <end position="344"/>
    </location>
</feature>
<feature type="transmembrane region" description="Helical" evidence="4">
    <location>
        <begin position="141"/>
        <end position="159"/>
    </location>
</feature>
<evidence type="ECO:0000256" key="3">
    <source>
        <dbReference type="ARBA" id="ARBA00023136"/>
    </source>
</evidence>
<feature type="domain" description="Major facilitator superfamily (MFS) profile" evidence="5">
    <location>
        <begin position="16"/>
        <end position="410"/>
    </location>
</feature>
<dbReference type="InterPro" id="IPR036259">
    <property type="entry name" value="MFS_trans_sf"/>
</dbReference>
<dbReference type="PANTHER" id="PTHR11360:SF290">
    <property type="entry name" value="MONOCARBOXYLATE MFS PERMEASE"/>
    <property type="match status" value="1"/>
</dbReference>
<dbReference type="PANTHER" id="PTHR11360">
    <property type="entry name" value="MONOCARBOXYLATE TRANSPORTER"/>
    <property type="match status" value="1"/>
</dbReference>
<dbReference type="PROSITE" id="PS50850">
    <property type="entry name" value="MFS"/>
    <property type="match status" value="1"/>
</dbReference>
<feature type="transmembrane region" description="Helical" evidence="4">
    <location>
        <begin position="107"/>
        <end position="129"/>
    </location>
</feature>
<keyword evidence="7" id="KW-1185">Reference proteome</keyword>
<dbReference type="InterPro" id="IPR011701">
    <property type="entry name" value="MFS"/>
</dbReference>
<evidence type="ECO:0000256" key="1">
    <source>
        <dbReference type="ARBA" id="ARBA00022692"/>
    </source>
</evidence>
<keyword evidence="2 4" id="KW-1133">Transmembrane helix</keyword>
<evidence type="ECO:0000256" key="4">
    <source>
        <dbReference type="SAM" id="Phobius"/>
    </source>
</evidence>
<dbReference type="RefSeq" id="WP_067401858.1">
    <property type="nucleotide sequence ID" value="NZ_LZEY01000016.1"/>
</dbReference>
<sequence length="421" mass="46596">MFSRDRRLGPVYQWTILTLLGLVYFLATATTFTSLGVVLPGMLKELHWSWTDAGFGFTLLGLTCGLSSFLPTLCIRKTNVKVTLFTGLLLFLAGFYSLYTTESIQRYFIGTAFLGIGFTFMATVPGTYVISRLFSRQSLAFGFYFTLGGLGGVVGPWIYFLAVNVFGSWRIHWLIAALTLTVITVITLLVLREGRREITHARAVMWQQKKQSSRIYRSRDRWTARQALRTWQFYVIAASYTAFLWCGFTVNSFAVPHITDNGFSETIAATLLSTMAFINAFSRLAGGAIGEWLEPKKLLIISLATITLGVLTLSIATSWPLLILFTILVGIGYGMTFLASSVLLANYFGRGPYLELFSVVNLISTFACLAPFFAGAIKDYSGSFTPAFLVVALPVIAILAVTFFMHPPQHKPVKARSQSAS</sequence>
<keyword evidence="3 4" id="KW-0472">Membrane</keyword>
<dbReference type="InterPro" id="IPR020846">
    <property type="entry name" value="MFS_dom"/>
</dbReference>
<evidence type="ECO:0000256" key="2">
    <source>
        <dbReference type="ARBA" id="ARBA00022989"/>
    </source>
</evidence>
<dbReference type="OrthoDB" id="7626798at2"/>
<dbReference type="Pfam" id="PF07690">
    <property type="entry name" value="MFS_1"/>
    <property type="match status" value="1"/>
</dbReference>
<evidence type="ECO:0000259" key="5">
    <source>
        <dbReference type="PROSITE" id="PS50850"/>
    </source>
</evidence>
<dbReference type="InterPro" id="IPR050327">
    <property type="entry name" value="Proton-linked_MCT"/>
</dbReference>
<protein>
    <submittedName>
        <fullName evidence="6">MFS transporter</fullName>
    </submittedName>
</protein>
<keyword evidence="1 4" id="KW-0812">Transmembrane</keyword>